<dbReference type="Pfam" id="PF06094">
    <property type="entry name" value="GGACT"/>
    <property type="match status" value="1"/>
</dbReference>
<dbReference type="OrthoDB" id="5070127at2"/>
<dbReference type="InterPro" id="IPR036568">
    <property type="entry name" value="GGCT-like_sf"/>
</dbReference>
<comment type="caution">
    <text evidence="2">The sequence shown here is derived from an EMBL/GenBank/DDBJ whole genome shotgun (WGS) entry which is preliminary data.</text>
</comment>
<dbReference type="GO" id="GO:0016740">
    <property type="term" value="F:transferase activity"/>
    <property type="evidence" value="ECO:0007669"/>
    <property type="project" value="UniProtKB-KW"/>
</dbReference>
<dbReference type="Proteomes" id="UP000261174">
    <property type="component" value="Unassembled WGS sequence"/>
</dbReference>
<reference evidence="2 3" key="1">
    <citation type="submission" date="2018-08" db="EMBL/GenBank/DDBJ databases">
        <title>Chitinophaga sp. K20C18050901, a novel bacterium isolated from forest soil.</title>
        <authorList>
            <person name="Wang C."/>
        </authorList>
    </citation>
    <scope>NUCLEOTIDE SEQUENCE [LARGE SCALE GENOMIC DNA]</scope>
    <source>
        <strain evidence="2 3">K20C18050901</strain>
    </source>
</reference>
<keyword evidence="3" id="KW-1185">Reference proteome</keyword>
<accession>A0A3E1P9Y7</accession>
<dbReference type="RefSeq" id="WP_116852313.1">
    <property type="nucleotide sequence ID" value="NZ_QTJV01000001.1"/>
</dbReference>
<dbReference type="CDD" id="cd06661">
    <property type="entry name" value="GGCT_like"/>
    <property type="match status" value="1"/>
</dbReference>
<proteinExistence type="predicted"/>
<gene>
    <name evidence="2" type="ORF">DXN04_05710</name>
</gene>
<dbReference type="EMBL" id="QTJV01000001">
    <property type="protein sequence ID" value="RFM36993.1"/>
    <property type="molecule type" value="Genomic_DNA"/>
</dbReference>
<dbReference type="InterPro" id="IPR013024">
    <property type="entry name" value="GGCT-like"/>
</dbReference>
<sequence>MNRLFVYGTLRPNEENAHILEAIGGTFKKGFIYGTHYTSGFGPGKEYPGVVLSGTGKIPGYIFYSDQLANSWTALDEFEGEGYYRVSVEVQLEDGTTTTAYIYTTDAP</sequence>
<dbReference type="AlphaFoldDB" id="A0A3E1P9Y7"/>
<dbReference type="InterPro" id="IPR009288">
    <property type="entry name" value="AIG2-like_dom"/>
</dbReference>
<feature type="domain" description="Gamma-glutamylcyclotransferase AIG2-like" evidence="1">
    <location>
        <begin position="4"/>
        <end position="105"/>
    </location>
</feature>
<keyword evidence="2" id="KW-0808">Transferase</keyword>
<evidence type="ECO:0000313" key="2">
    <source>
        <dbReference type="EMBL" id="RFM36993.1"/>
    </source>
</evidence>
<protein>
    <submittedName>
        <fullName evidence="2">Gamma-glutamylcyclotransferase</fullName>
    </submittedName>
</protein>
<evidence type="ECO:0000259" key="1">
    <source>
        <dbReference type="Pfam" id="PF06094"/>
    </source>
</evidence>
<dbReference type="SUPFAM" id="SSF110857">
    <property type="entry name" value="Gamma-glutamyl cyclotransferase-like"/>
    <property type="match status" value="1"/>
</dbReference>
<dbReference type="Gene3D" id="3.10.490.10">
    <property type="entry name" value="Gamma-glutamyl cyclotransferase-like"/>
    <property type="match status" value="1"/>
</dbReference>
<evidence type="ECO:0000313" key="3">
    <source>
        <dbReference type="Proteomes" id="UP000261174"/>
    </source>
</evidence>
<organism evidence="2 3">
    <name type="scientific">Chitinophaga silvisoli</name>
    <dbReference type="NCBI Taxonomy" id="2291814"/>
    <lineage>
        <taxon>Bacteria</taxon>
        <taxon>Pseudomonadati</taxon>
        <taxon>Bacteroidota</taxon>
        <taxon>Chitinophagia</taxon>
        <taxon>Chitinophagales</taxon>
        <taxon>Chitinophagaceae</taxon>
        <taxon>Chitinophaga</taxon>
    </lineage>
</organism>
<name>A0A3E1P9Y7_9BACT</name>